<dbReference type="EMBL" id="JACIJB010000007">
    <property type="protein sequence ID" value="MBB5661097.1"/>
    <property type="molecule type" value="Genomic_DNA"/>
</dbReference>
<keyword evidence="2" id="KW-0732">Signal</keyword>
<feature type="domain" description="Beta-lactamase-related" evidence="3">
    <location>
        <begin position="36"/>
        <end position="334"/>
    </location>
</feature>
<gene>
    <name evidence="4" type="ORF">FHS65_001855</name>
</gene>
<name>A0A7W9A4I8_9CAUL</name>
<dbReference type="Proteomes" id="UP000548978">
    <property type="component" value="Unassembled WGS sequence"/>
</dbReference>
<evidence type="ECO:0000259" key="3">
    <source>
        <dbReference type="Pfam" id="PF00144"/>
    </source>
</evidence>
<dbReference type="InterPro" id="IPR050491">
    <property type="entry name" value="AmpC-like"/>
</dbReference>
<dbReference type="SUPFAM" id="SSF56601">
    <property type="entry name" value="beta-lactamase/transpeptidase-like"/>
    <property type="match status" value="1"/>
</dbReference>
<proteinExistence type="predicted"/>
<accession>A0A7W9A4I8</accession>
<comment type="caution">
    <text evidence="4">The sequence shown here is derived from an EMBL/GenBank/DDBJ whole genome shotgun (WGS) entry which is preliminary data.</text>
</comment>
<protein>
    <submittedName>
        <fullName evidence="4">CubicO group peptidase (Beta-lactamase class C family)</fullName>
    </submittedName>
</protein>
<evidence type="ECO:0000256" key="2">
    <source>
        <dbReference type="SAM" id="SignalP"/>
    </source>
</evidence>
<evidence type="ECO:0000256" key="1">
    <source>
        <dbReference type="SAM" id="Phobius"/>
    </source>
</evidence>
<keyword evidence="1" id="KW-0812">Transmembrane</keyword>
<keyword evidence="1" id="KW-0472">Membrane</keyword>
<feature type="chain" id="PRO_5030846447" evidence="2">
    <location>
        <begin position="22"/>
        <end position="475"/>
    </location>
</feature>
<feature type="transmembrane region" description="Helical" evidence="1">
    <location>
        <begin position="442"/>
        <end position="461"/>
    </location>
</feature>
<dbReference type="InterPro" id="IPR012338">
    <property type="entry name" value="Beta-lactam/transpept-like"/>
</dbReference>
<reference evidence="4 5" key="1">
    <citation type="submission" date="2020-08" db="EMBL/GenBank/DDBJ databases">
        <title>Genomic Encyclopedia of Type Strains, Phase IV (KMG-IV): sequencing the most valuable type-strain genomes for metagenomic binning, comparative biology and taxonomic classification.</title>
        <authorList>
            <person name="Goeker M."/>
        </authorList>
    </citation>
    <scope>NUCLEOTIDE SEQUENCE [LARGE SCALE GENOMIC DNA]</scope>
    <source>
        <strain evidence="4 5">DSM 24448</strain>
    </source>
</reference>
<dbReference type="Pfam" id="PF00144">
    <property type="entry name" value="Beta-lactamase"/>
    <property type="match status" value="1"/>
</dbReference>
<feature type="signal peptide" evidence="2">
    <location>
        <begin position="1"/>
        <end position="21"/>
    </location>
</feature>
<dbReference type="Gene3D" id="3.40.710.10">
    <property type="entry name" value="DD-peptidase/beta-lactamase superfamily"/>
    <property type="match status" value="1"/>
</dbReference>
<dbReference type="OrthoDB" id="113033at2"/>
<feature type="transmembrane region" description="Helical" evidence="1">
    <location>
        <begin position="367"/>
        <end position="387"/>
    </location>
</feature>
<dbReference type="PANTHER" id="PTHR46825">
    <property type="entry name" value="D-ALANYL-D-ALANINE-CARBOXYPEPTIDASE/ENDOPEPTIDASE AMPH"/>
    <property type="match status" value="1"/>
</dbReference>
<keyword evidence="1" id="KW-1133">Transmembrane helix</keyword>
<dbReference type="PANTHER" id="PTHR46825:SF9">
    <property type="entry name" value="BETA-LACTAMASE-RELATED DOMAIN-CONTAINING PROTEIN"/>
    <property type="match status" value="1"/>
</dbReference>
<dbReference type="RefSeq" id="WP_123288335.1">
    <property type="nucleotide sequence ID" value="NZ_JACIJB010000007.1"/>
</dbReference>
<keyword evidence="5" id="KW-1185">Reference proteome</keyword>
<evidence type="ECO:0000313" key="4">
    <source>
        <dbReference type="EMBL" id="MBB5661097.1"/>
    </source>
</evidence>
<organism evidence="4 5">
    <name type="scientific">Brevundimonas halotolerans</name>
    <dbReference type="NCBI Taxonomy" id="69670"/>
    <lineage>
        <taxon>Bacteria</taxon>
        <taxon>Pseudomonadati</taxon>
        <taxon>Pseudomonadota</taxon>
        <taxon>Alphaproteobacteria</taxon>
        <taxon>Caulobacterales</taxon>
        <taxon>Caulobacteraceae</taxon>
        <taxon>Brevundimonas</taxon>
    </lineage>
</organism>
<dbReference type="AlphaFoldDB" id="A0A7W9A4I8"/>
<evidence type="ECO:0000313" key="5">
    <source>
        <dbReference type="Proteomes" id="UP000548978"/>
    </source>
</evidence>
<dbReference type="InterPro" id="IPR001466">
    <property type="entry name" value="Beta-lactam-related"/>
</dbReference>
<sequence length="475" mass="50392">MRFIWALLAIGLAAAAPARMSAEPIDAFIATELPISGAPGIAYAVVEGGEIVSGARGEVLIGSGRPVTPDTPFLIGSISKSFTAMAVMQLVEAGTVDLNAPVSQYLDVFKGRPSGAITLRQLLSHTSGFSTRQGNDIDFDRSPGGDELQRQVARIAQWRPAHAPDARWQYSNANYQILGAVIEAVSGQDYASYVEARILEPIGMEDSFVSVGARHDSMAVGHQPWFGSKRPFRDNRTNRANASAGGVVSTASDMALYLATMMNGRDDVINVQSKTAMLRPASTASPYYGFGWSIDANTGDAYHSGLTPGIETLAVLSPAEGRAVIILVNANSGMGFGENVGLFSGVSARAFGRDGEDDGDRWGPKSLFLTFALLPVLFVIGAIVAWFRRSGLRAKSGVFGTFSLWFPLLMTLALAWVSVWLIPQMFGVSIGTLALYSPDLALLLAATAVTGVLWAVFRLGVFYSGKASPGRPTAA</sequence>
<feature type="transmembrane region" description="Helical" evidence="1">
    <location>
        <begin position="399"/>
        <end position="422"/>
    </location>
</feature>